<dbReference type="RefSeq" id="WP_216568058.1">
    <property type="nucleotide sequence ID" value="NZ_JAHLOQ010000001.1"/>
</dbReference>
<reference evidence="1 2" key="1">
    <citation type="submission" date="2021-06" db="EMBL/GenBank/DDBJ databases">
        <authorList>
            <person name="Sun Q."/>
            <person name="Li D."/>
        </authorList>
    </citation>
    <scope>NUCLEOTIDE SEQUENCE [LARGE SCALE GENOMIC DNA]</scope>
    <source>
        <strain evidence="1 2">N19</strain>
    </source>
</reference>
<gene>
    <name evidence="1" type="ORF">KQI20_00410</name>
</gene>
<sequence length="91" mass="10633">MIGATPANEIDTIKKAFDDNLTQDEQNNIPHFYAVGGLDYDKMSFKHKIMMKGLLIVLKNKQPERYNIISKSFDARDFRYLNDLVKYVNEM</sequence>
<protein>
    <submittedName>
        <fullName evidence="1">Uncharacterized protein</fullName>
    </submittedName>
</protein>
<organism evidence="1 2">
    <name type="scientific">Intestinibacter bartlettii</name>
    <dbReference type="NCBI Taxonomy" id="261299"/>
    <lineage>
        <taxon>Bacteria</taxon>
        <taxon>Bacillati</taxon>
        <taxon>Bacillota</taxon>
        <taxon>Clostridia</taxon>
        <taxon>Peptostreptococcales</taxon>
        <taxon>Peptostreptococcaceae</taxon>
        <taxon>Intestinibacter</taxon>
    </lineage>
</organism>
<dbReference type="EMBL" id="JAHLOQ010000001">
    <property type="protein sequence ID" value="MBU5334887.1"/>
    <property type="molecule type" value="Genomic_DNA"/>
</dbReference>
<comment type="caution">
    <text evidence="1">The sequence shown here is derived from an EMBL/GenBank/DDBJ whole genome shotgun (WGS) entry which is preliminary data.</text>
</comment>
<name>A0ABS6DT78_9FIRM</name>
<keyword evidence="2" id="KW-1185">Reference proteome</keyword>
<accession>A0ABS6DT78</accession>
<proteinExistence type="predicted"/>
<dbReference type="Proteomes" id="UP001196301">
    <property type="component" value="Unassembled WGS sequence"/>
</dbReference>
<evidence type="ECO:0000313" key="1">
    <source>
        <dbReference type="EMBL" id="MBU5334887.1"/>
    </source>
</evidence>
<evidence type="ECO:0000313" key="2">
    <source>
        <dbReference type="Proteomes" id="UP001196301"/>
    </source>
</evidence>